<dbReference type="InterPro" id="IPR033712">
    <property type="entry name" value="Pumilio_RNA-bd"/>
</dbReference>
<evidence type="ECO:0000313" key="11">
    <source>
        <dbReference type="Proteomes" id="UP000244336"/>
    </source>
</evidence>
<evidence type="ECO:0000256" key="5">
    <source>
        <dbReference type="ARBA" id="ARBA00022884"/>
    </source>
</evidence>
<dbReference type="PROSITE" id="PS50302">
    <property type="entry name" value="PUM"/>
    <property type="match status" value="8"/>
</dbReference>
<dbReference type="GO" id="GO:0005737">
    <property type="term" value="C:cytoplasm"/>
    <property type="evidence" value="ECO:0007669"/>
    <property type="project" value="UniProtKB-SubCell"/>
</dbReference>
<feature type="repeat" description="Pumilio" evidence="7">
    <location>
        <begin position="462"/>
        <end position="497"/>
    </location>
</feature>
<dbReference type="OrthoDB" id="668540at2759"/>
<organism evidence="10 11">
    <name type="scientific">Panicum hallii var. hallii</name>
    <dbReference type="NCBI Taxonomy" id="1504633"/>
    <lineage>
        <taxon>Eukaryota</taxon>
        <taxon>Viridiplantae</taxon>
        <taxon>Streptophyta</taxon>
        <taxon>Embryophyta</taxon>
        <taxon>Tracheophyta</taxon>
        <taxon>Spermatophyta</taxon>
        <taxon>Magnoliopsida</taxon>
        <taxon>Liliopsida</taxon>
        <taxon>Poales</taxon>
        <taxon>Poaceae</taxon>
        <taxon>PACMAD clade</taxon>
        <taxon>Panicoideae</taxon>
        <taxon>Panicodae</taxon>
        <taxon>Paniceae</taxon>
        <taxon>Panicinae</taxon>
        <taxon>Panicum</taxon>
        <taxon>Panicum sect. Panicum</taxon>
    </lineage>
</organism>
<dbReference type="FunFam" id="1.25.10.10:FF:000004">
    <property type="entry name" value="Pumilio homolog 1 isoform 2"/>
    <property type="match status" value="1"/>
</dbReference>
<evidence type="ECO:0000256" key="8">
    <source>
        <dbReference type="SAM" id="MobiDB-lite"/>
    </source>
</evidence>
<comment type="function">
    <text evidence="6">Sequence-specific RNA-binding protein that regulates translation and mRNA stability by binding the 3'-UTR of target mRNAs. Binds the APUM-binding elements (APBEs) in the 3'-UTR mRNA sequence of CLV1, PNH, WUS and FAS2.</text>
</comment>
<dbReference type="Gene3D" id="1.25.10.10">
    <property type="entry name" value="Leucine-rich Repeat Variant"/>
    <property type="match status" value="1"/>
</dbReference>
<evidence type="ECO:0000256" key="4">
    <source>
        <dbReference type="ARBA" id="ARBA00022845"/>
    </source>
</evidence>
<evidence type="ECO:0000256" key="6">
    <source>
        <dbReference type="ARBA" id="ARBA00055193"/>
    </source>
</evidence>
<dbReference type="CDD" id="cd07920">
    <property type="entry name" value="Pumilio"/>
    <property type="match status" value="1"/>
</dbReference>
<evidence type="ECO:0000256" key="7">
    <source>
        <dbReference type="PROSITE-ProRule" id="PRU00317"/>
    </source>
</evidence>
<evidence type="ECO:0000259" key="9">
    <source>
        <dbReference type="PROSITE" id="PS50303"/>
    </source>
</evidence>
<feature type="repeat" description="Pumilio" evidence="7">
    <location>
        <begin position="498"/>
        <end position="533"/>
    </location>
</feature>
<feature type="domain" description="PUM-HD" evidence="9">
    <location>
        <begin position="405"/>
        <end position="743"/>
    </location>
</feature>
<dbReference type="PANTHER" id="PTHR12537:SF62">
    <property type="entry name" value="PUMILIO HOMOLOG 3"/>
    <property type="match status" value="1"/>
</dbReference>
<dbReference type="Gramene" id="PUZ46388">
    <property type="protein sequence ID" value="PUZ46388"/>
    <property type="gene ID" value="GQ55_7G071300"/>
</dbReference>
<accession>A0A2T7CSS4</accession>
<dbReference type="InterPro" id="IPR016024">
    <property type="entry name" value="ARM-type_fold"/>
</dbReference>
<keyword evidence="5" id="KW-0694">RNA-binding</keyword>
<dbReference type="Pfam" id="PF00806">
    <property type="entry name" value="PUF"/>
    <property type="match status" value="8"/>
</dbReference>
<feature type="compositionally biased region" description="Gly residues" evidence="8">
    <location>
        <begin position="1"/>
        <end position="11"/>
    </location>
</feature>
<dbReference type="STRING" id="1504633.A0A2T7CSS4"/>
<evidence type="ECO:0000256" key="2">
    <source>
        <dbReference type="ARBA" id="ARBA00022490"/>
    </source>
</evidence>
<feature type="region of interest" description="Disordered" evidence="8">
    <location>
        <begin position="357"/>
        <end position="376"/>
    </location>
</feature>
<proteinExistence type="predicted"/>
<name>A0A2T7CSS4_9POAL</name>
<keyword evidence="11" id="KW-1185">Reference proteome</keyword>
<feature type="repeat" description="Pumilio" evidence="7">
    <location>
        <begin position="643"/>
        <end position="678"/>
    </location>
</feature>
<evidence type="ECO:0000313" key="10">
    <source>
        <dbReference type="EMBL" id="PUZ46388.1"/>
    </source>
</evidence>
<dbReference type="SUPFAM" id="SSF48371">
    <property type="entry name" value="ARM repeat"/>
    <property type="match status" value="1"/>
</dbReference>
<dbReference type="InterPro" id="IPR001313">
    <property type="entry name" value="Pumilio_RNA-bd_rpt"/>
</dbReference>
<dbReference type="GO" id="GO:0006417">
    <property type="term" value="P:regulation of translation"/>
    <property type="evidence" value="ECO:0007669"/>
    <property type="project" value="UniProtKB-KW"/>
</dbReference>
<keyword evidence="3" id="KW-0677">Repeat</keyword>
<comment type="subcellular location">
    <subcellularLocation>
        <location evidence="1">Cytoplasm</location>
    </subcellularLocation>
</comment>
<feature type="repeat" description="Pumilio" evidence="7">
    <location>
        <begin position="679"/>
        <end position="717"/>
    </location>
</feature>
<sequence length="771" mass="86048">MAPFGDGGGDGEAGRAWDPLRSGSAPPTMEGAAAAVAVAAEGMFGGGGGGASFFSGMDGLGFGARLDEVSRRRGAAGAEEHFGNSASLSVGPPGLLLNGPGDLDERQFRKGIVHNGGAMANYSTFDMSSLWTDMDPDNAEYRRNVQNRFMSNIQKMNVNRDLNASYMSDSGLSDALSGLKLSNNRVMDEWNHGDELLDELLKRQRDFCTKIGDDNQRHLVGNVFGSPRSDLRLPPIYGDGILRRQTSALDGSNVSRMSRHHLKDVDHLSLAEQLAMMRSGNLPRGVNLSRNTAMSNMINPMNNRYNNISTRDLDYVRNRRVFLEDLLAQEYLQDDNLLYNDSGIYHDEPRFPRARMQRSGSHFHPNPGNIQSHGDRQSRLFSFNRKATGRNIGSQFYHDNTLANYLDVPSLDNADRNGADSVDLVDVLGHVKEVSMDQYGSRFIQQKLENASPDEREKIFPEILSNAIALTTDVFGNYVIQKFFEFATESQLIQLADQLKGHILQLSLQMYGCRVVQKVLEVVDMDWKINIVHELKNSVLKCIGDQNGNHVIQKCIECVPEDRIPFVIEPILSQILVLCTHQYGCRVIQRVLEHCHDPATQSAIMNEIVQQTFHLTDDKFGNYVVQHVLDHGKPEERSSIIQKLSGQVVILSKQKFASNVIEKCLANGTPEERDSIIGEIISSGQTFQELMKDQFGNYVVQRVLQTCDDKYLEMILSSIKLHLSELKNYTYGKHIVARVEKLIVTGEKRARMVSQSSQQQQSPICTAVDAC</sequence>
<dbReference type="InterPro" id="IPR011989">
    <property type="entry name" value="ARM-like"/>
</dbReference>
<gene>
    <name evidence="10" type="ORF">GQ55_7G071300</name>
</gene>
<dbReference type="GO" id="GO:0003729">
    <property type="term" value="F:mRNA binding"/>
    <property type="evidence" value="ECO:0007669"/>
    <property type="project" value="TreeGrafter"/>
</dbReference>
<dbReference type="InterPro" id="IPR033133">
    <property type="entry name" value="PUM-HD"/>
</dbReference>
<protein>
    <recommendedName>
        <fullName evidence="9">PUM-HD domain-containing protein</fullName>
    </recommendedName>
</protein>
<feature type="repeat" description="Pumilio" evidence="7">
    <location>
        <begin position="570"/>
        <end position="606"/>
    </location>
</feature>
<feature type="repeat" description="Pumilio" evidence="7">
    <location>
        <begin position="534"/>
        <end position="569"/>
    </location>
</feature>
<keyword evidence="2" id="KW-0963">Cytoplasm</keyword>
<dbReference type="PANTHER" id="PTHR12537">
    <property type="entry name" value="RNA BINDING PROTEIN PUMILIO-RELATED"/>
    <property type="match status" value="1"/>
</dbReference>
<dbReference type="Proteomes" id="UP000244336">
    <property type="component" value="Chromosome 7"/>
</dbReference>
<feature type="repeat" description="Pumilio" evidence="7">
    <location>
        <begin position="426"/>
        <end position="461"/>
    </location>
</feature>
<dbReference type="AlphaFoldDB" id="A0A2T7CSS4"/>
<reference evidence="10 11" key="1">
    <citation type="submission" date="2018-04" db="EMBL/GenBank/DDBJ databases">
        <title>WGS assembly of Panicum hallii var. hallii HAL2.</title>
        <authorList>
            <person name="Lovell J."/>
            <person name="Jenkins J."/>
            <person name="Lowry D."/>
            <person name="Mamidi S."/>
            <person name="Sreedasyam A."/>
            <person name="Weng X."/>
            <person name="Barry K."/>
            <person name="Bonette J."/>
            <person name="Campitelli B."/>
            <person name="Daum C."/>
            <person name="Gordon S."/>
            <person name="Gould B."/>
            <person name="Lipzen A."/>
            <person name="MacQueen A."/>
            <person name="Palacio-Mejia J."/>
            <person name="Plott C."/>
            <person name="Shakirov E."/>
            <person name="Shu S."/>
            <person name="Yoshinaga Y."/>
            <person name="Zane M."/>
            <person name="Rokhsar D."/>
            <person name="Grimwood J."/>
            <person name="Schmutz J."/>
            <person name="Juenger T."/>
        </authorList>
    </citation>
    <scope>NUCLEOTIDE SEQUENCE [LARGE SCALE GENOMIC DNA]</scope>
    <source>
        <strain evidence="11">cv. HAL2</strain>
    </source>
</reference>
<feature type="region of interest" description="Disordered" evidence="8">
    <location>
        <begin position="1"/>
        <end position="28"/>
    </location>
</feature>
<dbReference type="SMART" id="SM00025">
    <property type="entry name" value="Pumilio"/>
    <property type="match status" value="8"/>
</dbReference>
<dbReference type="PROSITE" id="PS50303">
    <property type="entry name" value="PUM_HD"/>
    <property type="match status" value="1"/>
</dbReference>
<evidence type="ECO:0000256" key="1">
    <source>
        <dbReference type="ARBA" id="ARBA00004496"/>
    </source>
</evidence>
<keyword evidence="4" id="KW-0810">Translation regulation</keyword>
<dbReference type="EMBL" id="CM009755">
    <property type="protein sequence ID" value="PUZ46388.1"/>
    <property type="molecule type" value="Genomic_DNA"/>
</dbReference>
<evidence type="ECO:0000256" key="3">
    <source>
        <dbReference type="ARBA" id="ARBA00022737"/>
    </source>
</evidence>
<feature type="repeat" description="Pumilio" evidence="7">
    <location>
        <begin position="607"/>
        <end position="642"/>
    </location>
</feature>